<evidence type="ECO:0000259" key="2">
    <source>
        <dbReference type="Pfam" id="PF07811"/>
    </source>
</evidence>
<keyword evidence="1" id="KW-0472">Membrane</keyword>
<proteinExistence type="predicted"/>
<keyword evidence="1" id="KW-1133">Transmembrane helix</keyword>
<reference evidence="3" key="1">
    <citation type="submission" date="2022-10" db="EMBL/GenBank/DDBJ databases">
        <title>The complete genomes of actinobacterial strains from the NBC collection.</title>
        <authorList>
            <person name="Joergensen T.S."/>
            <person name="Alvarez Arevalo M."/>
            <person name="Sterndorff E.B."/>
            <person name="Faurdal D."/>
            <person name="Vuksanovic O."/>
            <person name="Mourched A.-S."/>
            <person name="Charusanti P."/>
            <person name="Shaw S."/>
            <person name="Blin K."/>
            <person name="Weber T."/>
        </authorList>
    </citation>
    <scope>NUCLEOTIDE SEQUENCE</scope>
    <source>
        <strain evidence="3">NBC_00049</strain>
    </source>
</reference>
<dbReference type="EMBL" id="CP108264">
    <property type="protein sequence ID" value="WTU75761.1"/>
    <property type="molecule type" value="Genomic_DNA"/>
</dbReference>
<evidence type="ECO:0000313" key="3">
    <source>
        <dbReference type="EMBL" id="WTU75761.1"/>
    </source>
</evidence>
<name>A0AAU2JVF4_9ACTN</name>
<keyword evidence="1" id="KW-0812">Transmembrane</keyword>
<organism evidence="3">
    <name type="scientific">Streptomyces sp. NBC_00049</name>
    <dbReference type="NCBI Taxonomy" id="2903617"/>
    <lineage>
        <taxon>Bacteria</taxon>
        <taxon>Bacillati</taxon>
        <taxon>Actinomycetota</taxon>
        <taxon>Actinomycetes</taxon>
        <taxon>Kitasatosporales</taxon>
        <taxon>Streptomycetaceae</taxon>
        <taxon>Streptomyces</taxon>
    </lineage>
</organism>
<accession>A0AAU2JVF4</accession>
<dbReference type="AlphaFoldDB" id="A0AAU2JVF4"/>
<sequence length="126" mass="13264">MNRFPRRNRRRGGDRGQAALEYLGFLPILLLVGLCGIQLGWAAYVVQQAQTAARTAARVEARTPGAGVAAGTAAIKQGLRGSADFGVDKTTDTVTVTVTLTIESIVPGVGDQPVTRTATMPNDPEE</sequence>
<feature type="transmembrane region" description="Helical" evidence="1">
    <location>
        <begin position="20"/>
        <end position="44"/>
    </location>
</feature>
<dbReference type="InterPro" id="IPR012495">
    <property type="entry name" value="TadE-like_dom"/>
</dbReference>
<feature type="domain" description="TadE-like" evidence="2">
    <location>
        <begin position="16"/>
        <end position="58"/>
    </location>
</feature>
<evidence type="ECO:0000256" key="1">
    <source>
        <dbReference type="SAM" id="Phobius"/>
    </source>
</evidence>
<dbReference type="Pfam" id="PF07811">
    <property type="entry name" value="TadE"/>
    <property type="match status" value="1"/>
</dbReference>
<protein>
    <submittedName>
        <fullName evidence="3">Pilus assembly protein</fullName>
    </submittedName>
</protein>
<gene>
    <name evidence="3" type="ORF">OG327_21880</name>
</gene>